<feature type="transmembrane region" description="Helical" evidence="1">
    <location>
        <begin position="70"/>
        <end position="91"/>
    </location>
</feature>
<evidence type="ECO:0000256" key="1">
    <source>
        <dbReference type="SAM" id="Phobius"/>
    </source>
</evidence>
<dbReference type="Proteomes" id="UP000017861">
    <property type="component" value="Unassembled WGS sequence"/>
</dbReference>
<accession>V5AVY0</accession>
<protein>
    <submittedName>
        <fullName evidence="2">Uncharacterized protein</fullName>
    </submittedName>
</protein>
<keyword evidence="1" id="KW-0472">Membrane</keyword>
<proteinExistence type="predicted"/>
<comment type="caution">
    <text evidence="2">The sequence shown here is derived from an EMBL/GenBank/DDBJ whole genome shotgun (WGS) entry which is preliminary data.</text>
</comment>
<keyword evidence="1" id="KW-0812">Transmembrane</keyword>
<evidence type="ECO:0000313" key="3">
    <source>
        <dbReference type="Proteomes" id="UP000017861"/>
    </source>
</evidence>
<sequence>MAPKGGNADESIATCFRLRLFFLVGLLISSCGSGVSLSCVQEFAFFFFYRNRHTRTLLYSSCSFLRFFPSFYFHHFLLRLFGGTTFIIAVYF</sequence>
<keyword evidence="1" id="KW-1133">Transmembrane helix</keyword>
<dbReference type="AlphaFoldDB" id="V5AVY0"/>
<dbReference type="EMBL" id="AYLP01000075">
    <property type="protein sequence ID" value="ESS64975.1"/>
    <property type="molecule type" value="Genomic_DNA"/>
</dbReference>
<name>V5AVY0_TRYCR</name>
<gene>
    <name evidence="2" type="ORF">TCDM_06811</name>
</gene>
<evidence type="ECO:0000313" key="2">
    <source>
        <dbReference type="EMBL" id="ESS64975.1"/>
    </source>
</evidence>
<feature type="transmembrane region" description="Helical" evidence="1">
    <location>
        <begin position="20"/>
        <end position="49"/>
    </location>
</feature>
<dbReference type="PROSITE" id="PS51257">
    <property type="entry name" value="PROKAR_LIPOPROTEIN"/>
    <property type="match status" value="1"/>
</dbReference>
<dbReference type="VEuPathDB" id="TriTrypDB:TCDM_06811"/>
<reference evidence="2 3" key="1">
    <citation type="journal article" date="2014" name="Genome Announc.">
        <title>Trypanosoma cruzi Clone Dm28c Draft Genome Sequence.</title>
        <authorList>
            <person name="Grisard E.C."/>
            <person name="Teixeira S.M."/>
            <person name="de Almeida L.G."/>
            <person name="Stoco P.H."/>
            <person name="Gerber A.L."/>
            <person name="Talavera-Lopez C."/>
            <person name="Lima O.C."/>
            <person name="Andersson B."/>
            <person name="de Vasconcelos A.T."/>
        </authorList>
    </citation>
    <scope>NUCLEOTIDE SEQUENCE [LARGE SCALE GENOMIC DNA]</scope>
    <source>
        <strain evidence="2 3">Dm28c</strain>
    </source>
</reference>
<organism evidence="2 3">
    <name type="scientific">Trypanosoma cruzi Dm28c</name>
    <dbReference type="NCBI Taxonomy" id="1416333"/>
    <lineage>
        <taxon>Eukaryota</taxon>
        <taxon>Discoba</taxon>
        <taxon>Euglenozoa</taxon>
        <taxon>Kinetoplastea</taxon>
        <taxon>Metakinetoplastina</taxon>
        <taxon>Trypanosomatida</taxon>
        <taxon>Trypanosomatidae</taxon>
        <taxon>Trypanosoma</taxon>
        <taxon>Schizotrypanum</taxon>
    </lineage>
</organism>